<evidence type="ECO:0000313" key="1">
    <source>
        <dbReference type="EMBL" id="KIY51869.1"/>
    </source>
</evidence>
<sequence>MPKFTDEQLASAERVAVEVAQLSKEIEEHSYYLRQDPVRLEAAEANVKKKPETPDFGWMPLDQDQRAEFLRQMQEHREKTPTTFEERYDIVSACLALLNALIVESYGLGFALNLVVAKRMAELSAENRLIAAARQRGTTIEEDMRLSCSLLKYVLLIQFAERKRLAERQARDAEVAERQAQRRKAMRARRQLKPLARPTVPSPTKVDNEPQRPSLTRASVRNMERIKVVHQRGRKWETDEGCSKLHKKIFEYTDLDTGDETLCQVVGYRVSDRSDEAHLEVLFEGLGDNMLLSMTC</sequence>
<proteinExistence type="predicted"/>
<protein>
    <submittedName>
        <fullName evidence="1">Uncharacterized protein</fullName>
    </submittedName>
</protein>
<dbReference type="Proteomes" id="UP000054144">
    <property type="component" value="Unassembled WGS sequence"/>
</dbReference>
<reference evidence="1 2" key="1">
    <citation type="journal article" date="2015" name="Fungal Genet. Biol.">
        <title>Evolution of novel wood decay mechanisms in Agaricales revealed by the genome sequences of Fistulina hepatica and Cylindrobasidium torrendii.</title>
        <authorList>
            <person name="Floudas D."/>
            <person name="Held B.W."/>
            <person name="Riley R."/>
            <person name="Nagy L.G."/>
            <person name="Koehler G."/>
            <person name="Ransdell A.S."/>
            <person name="Younus H."/>
            <person name="Chow J."/>
            <person name="Chiniquy J."/>
            <person name="Lipzen A."/>
            <person name="Tritt A."/>
            <person name="Sun H."/>
            <person name="Haridas S."/>
            <person name="LaButti K."/>
            <person name="Ohm R.A."/>
            <person name="Kues U."/>
            <person name="Blanchette R.A."/>
            <person name="Grigoriev I.V."/>
            <person name="Minto R.E."/>
            <person name="Hibbett D.S."/>
        </authorList>
    </citation>
    <scope>NUCLEOTIDE SEQUENCE [LARGE SCALE GENOMIC DNA]</scope>
    <source>
        <strain evidence="1 2">ATCC 64428</strain>
    </source>
</reference>
<organism evidence="1 2">
    <name type="scientific">Fistulina hepatica ATCC 64428</name>
    <dbReference type="NCBI Taxonomy" id="1128425"/>
    <lineage>
        <taxon>Eukaryota</taxon>
        <taxon>Fungi</taxon>
        <taxon>Dikarya</taxon>
        <taxon>Basidiomycota</taxon>
        <taxon>Agaricomycotina</taxon>
        <taxon>Agaricomycetes</taxon>
        <taxon>Agaricomycetidae</taxon>
        <taxon>Agaricales</taxon>
        <taxon>Fistulinaceae</taxon>
        <taxon>Fistulina</taxon>
    </lineage>
</organism>
<keyword evidence="2" id="KW-1185">Reference proteome</keyword>
<dbReference type="AlphaFoldDB" id="A0A0D7AJD2"/>
<accession>A0A0D7AJD2</accession>
<name>A0A0D7AJD2_9AGAR</name>
<dbReference type="EMBL" id="KN881647">
    <property type="protein sequence ID" value="KIY51869.1"/>
    <property type="molecule type" value="Genomic_DNA"/>
</dbReference>
<gene>
    <name evidence="1" type="ORF">FISHEDRAFT_70365</name>
</gene>
<evidence type="ECO:0000313" key="2">
    <source>
        <dbReference type="Proteomes" id="UP000054144"/>
    </source>
</evidence>